<feature type="transmembrane region" description="Helical" evidence="7">
    <location>
        <begin position="155"/>
        <end position="179"/>
    </location>
</feature>
<evidence type="ECO:0000313" key="8">
    <source>
        <dbReference type="EMBL" id="EEP66851.1"/>
    </source>
</evidence>
<comment type="subcellular location">
    <subcellularLocation>
        <location evidence="1">Cell membrane</location>
        <topology evidence="1">Multi-pass membrane protein</topology>
    </subcellularLocation>
</comment>
<keyword evidence="3" id="KW-1003">Cell membrane</keyword>
<dbReference type="AlphaFoldDB" id="C4GM93"/>
<proteinExistence type="inferred from homology"/>
<dbReference type="GO" id="GO:0015190">
    <property type="term" value="F:L-leucine transmembrane transporter activity"/>
    <property type="evidence" value="ECO:0007669"/>
    <property type="project" value="TreeGrafter"/>
</dbReference>
<feature type="transmembrane region" description="Helical" evidence="7">
    <location>
        <begin position="44"/>
        <end position="65"/>
    </location>
</feature>
<evidence type="ECO:0000256" key="7">
    <source>
        <dbReference type="SAM" id="Phobius"/>
    </source>
</evidence>
<dbReference type="Proteomes" id="UP000003009">
    <property type="component" value="Unassembled WGS sequence"/>
</dbReference>
<keyword evidence="5 7" id="KW-1133">Transmembrane helix</keyword>
<feature type="transmembrane region" description="Helical" evidence="7">
    <location>
        <begin position="191"/>
        <end position="212"/>
    </location>
</feature>
<organism evidence="8 9">
    <name type="scientific">Kingella oralis ATCC 51147</name>
    <dbReference type="NCBI Taxonomy" id="629741"/>
    <lineage>
        <taxon>Bacteria</taxon>
        <taxon>Pseudomonadati</taxon>
        <taxon>Pseudomonadota</taxon>
        <taxon>Betaproteobacteria</taxon>
        <taxon>Neisseriales</taxon>
        <taxon>Neisseriaceae</taxon>
        <taxon>Kingella</taxon>
    </lineage>
</organism>
<feature type="transmembrane region" description="Helical" evidence="7">
    <location>
        <begin position="71"/>
        <end position="92"/>
    </location>
</feature>
<evidence type="ECO:0000256" key="2">
    <source>
        <dbReference type="ARBA" id="ARBA00007928"/>
    </source>
</evidence>
<comment type="caution">
    <text evidence="8">The sequence shown here is derived from an EMBL/GenBank/DDBJ whole genome shotgun (WGS) entry which is preliminary data.</text>
</comment>
<dbReference type="RefSeq" id="WP_003798360.1">
    <property type="nucleotide sequence ID" value="NZ_GG665873.1"/>
</dbReference>
<keyword evidence="9" id="KW-1185">Reference proteome</keyword>
<evidence type="ECO:0000313" key="9">
    <source>
        <dbReference type="Proteomes" id="UP000003009"/>
    </source>
</evidence>
<dbReference type="PIRSF" id="PIRSF006324">
    <property type="entry name" value="LeuE"/>
    <property type="match status" value="1"/>
</dbReference>
<sequence>MYGIIDFPLYLIGAVTIVLIPGPNSLYCLAVATQQGARQAAKVMAAIFLGDSVLILCAVGGAASLLKSHPLLFGALKCAGGLYLAYLGINMLRGAWAARRRTAAQAPAQTLSNIHTHDNVFRHALLLSLSNPKAALFFLSFFIPFVNPRYPHPALSFFILAAVMQTLSMCYLATLALAGDKLLAKLRHKRNLAALGAAAVGLLFCLFAVKLWQSVFFA</sequence>
<protein>
    <submittedName>
        <fullName evidence="8">Translocator protein, LysE family</fullName>
    </submittedName>
</protein>
<evidence type="ECO:0000256" key="1">
    <source>
        <dbReference type="ARBA" id="ARBA00004651"/>
    </source>
</evidence>
<keyword evidence="6 7" id="KW-0472">Membrane</keyword>
<feature type="transmembrane region" description="Helical" evidence="7">
    <location>
        <begin position="124"/>
        <end position="143"/>
    </location>
</feature>
<dbReference type="GeneID" id="84907787"/>
<dbReference type="GO" id="GO:0015820">
    <property type="term" value="P:L-leucine transport"/>
    <property type="evidence" value="ECO:0007669"/>
    <property type="project" value="TreeGrafter"/>
</dbReference>
<dbReference type="OrthoDB" id="9804822at2"/>
<accession>C4GM93</accession>
<dbReference type="EMBL" id="ACJW02000007">
    <property type="protein sequence ID" value="EEP66851.1"/>
    <property type="molecule type" value="Genomic_DNA"/>
</dbReference>
<evidence type="ECO:0000256" key="6">
    <source>
        <dbReference type="ARBA" id="ARBA00023136"/>
    </source>
</evidence>
<dbReference type="PANTHER" id="PTHR30086:SF15">
    <property type="entry name" value="LEUCINE EFFLUX PROTEIN"/>
    <property type="match status" value="1"/>
</dbReference>
<dbReference type="PANTHER" id="PTHR30086">
    <property type="entry name" value="ARGININE EXPORTER PROTEIN ARGO"/>
    <property type="match status" value="1"/>
</dbReference>
<name>C4GM93_9NEIS</name>
<dbReference type="GO" id="GO:0005886">
    <property type="term" value="C:plasma membrane"/>
    <property type="evidence" value="ECO:0007669"/>
    <property type="project" value="UniProtKB-SubCell"/>
</dbReference>
<dbReference type="HOGENOM" id="CLU_079569_3_1_4"/>
<feature type="transmembrane region" description="Helical" evidence="7">
    <location>
        <begin position="12"/>
        <end position="32"/>
    </location>
</feature>
<dbReference type="Pfam" id="PF01810">
    <property type="entry name" value="LysE"/>
    <property type="match status" value="1"/>
</dbReference>
<dbReference type="InterPro" id="IPR001123">
    <property type="entry name" value="LeuE-type"/>
</dbReference>
<gene>
    <name evidence="8" type="ORF">GCWU000324_02826</name>
</gene>
<evidence type="ECO:0000256" key="4">
    <source>
        <dbReference type="ARBA" id="ARBA00022692"/>
    </source>
</evidence>
<evidence type="ECO:0000256" key="5">
    <source>
        <dbReference type="ARBA" id="ARBA00022989"/>
    </source>
</evidence>
<keyword evidence="4 7" id="KW-0812">Transmembrane</keyword>
<dbReference type="STRING" id="629741.GCWU000324_02826"/>
<comment type="similarity">
    <text evidence="2">Belongs to the Rht family.</text>
</comment>
<reference evidence="8" key="1">
    <citation type="submission" date="2009-04" db="EMBL/GenBank/DDBJ databases">
        <authorList>
            <person name="Weinstock G."/>
            <person name="Sodergren E."/>
            <person name="Clifton S."/>
            <person name="Fulton L."/>
            <person name="Fulton B."/>
            <person name="Courtney L."/>
            <person name="Fronick C."/>
            <person name="Harrison M."/>
            <person name="Strong C."/>
            <person name="Farmer C."/>
            <person name="Delahaunty K."/>
            <person name="Markovic C."/>
            <person name="Hall O."/>
            <person name="Minx P."/>
            <person name="Tomlinson C."/>
            <person name="Mitreva M."/>
            <person name="Nelson J."/>
            <person name="Hou S."/>
            <person name="Wollam A."/>
            <person name="Pepin K.H."/>
            <person name="Johnson M."/>
            <person name="Bhonagiri V."/>
            <person name="Nash W.E."/>
            <person name="Warren W."/>
            <person name="Chinwalla A."/>
            <person name="Mardis E.R."/>
            <person name="Wilson R.K."/>
        </authorList>
    </citation>
    <scope>NUCLEOTIDE SEQUENCE [LARGE SCALE GENOMIC DNA]</scope>
    <source>
        <strain evidence="8">ATCC 51147</strain>
    </source>
</reference>
<dbReference type="NCBIfam" id="NF008201">
    <property type="entry name" value="PRK10958.1"/>
    <property type="match status" value="1"/>
</dbReference>
<evidence type="ECO:0000256" key="3">
    <source>
        <dbReference type="ARBA" id="ARBA00022475"/>
    </source>
</evidence>